<evidence type="ECO:0000313" key="3">
    <source>
        <dbReference type="EMBL" id="RIJ37648.1"/>
    </source>
</evidence>
<accession>A0A399S2W0</accession>
<dbReference type="AlphaFoldDB" id="A0A399S2W0"/>
<reference evidence="4" key="1">
    <citation type="submission" date="2018-08" db="EMBL/GenBank/DDBJ databases">
        <title>Mucilaginibacter sp. MYSH2.</title>
        <authorList>
            <person name="Seo T."/>
        </authorList>
    </citation>
    <scope>NUCLEOTIDE SEQUENCE [LARGE SCALE GENOMIC DNA]</scope>
    <source>
        <strain evidence="4">KIRAN</strain>
    </source>
</reference>
<feature type="domain" description="DUF695" evidence="1">
    <location>
        <begin position="19"/>
        <end position="151"/>
    </location>
</feature>
<sequence length="265" mass="30430">MGSETKPLTTMDQTNYVSDWEFYFGNVNNMLGSIAVDLGLAKIAPVAEQPHVVWVSINMLDPRPDGLSSMQETVVLQQIEDDLEAALEEKHKAIYVGRSTSNGHRKVYFYLADTTAYEETIASVMQEYAGYTYDFGTKEDRGWNGYFTFLFPEPEQYQSIRNRKVVDSLEEHGDDLTKARDIHHWVFFKTAESREAYAASIEKEGFTVVARDYDKALGSYPYRLHIKHTDKVDWTSIDKTVLHLWRLAQKHNGDYDGWETAAKTN</sequence>
<dbReference type="Pfam" id="PF05117">
    <property type="entry name" value="DUF695"/>
    <property type="match status" value="1"/>
</dbReference>
<gene>
    <name evidence="3" type="ORF">D1627_11125</name>
</gene>
<dbReference type="InterPro" id="IPR016097">
    <property type="entry name" value="DUF695"/>
</dbReference>
<dbReference type="Gene3D" id="3.30.70.970">
    <property type="entry name" value="RraB-like"/>
    <property type="match status" value="1"/>
</dbReference>
<dbReference type="EMBL" id="QWGE01000003">
    <property type="protein sequence ID" value="RIJ37648.1"/>
    <property type="molecule type" value="Genomic_DNA"/>
</dbReference>
<proteinExistence type="predicted"/>
<evidence type="ECO:0000259" key="2">
    <source>
        <dbReference type="Pfam" id="PF06877"/>
    </source>
</evidence>
<organism evidence="3 4">
    <name type="scientific">Pontibacter oryzae</name>
    <dbReference type="NCBI Taxonomy" id="2304593"/>
    <lineage>
        <taxon>Bacteria</taxon>
        <taxon>Pseudomonadati</taxon>
        <taxon>Bacteroidota</taxon>
        <taxon>Cytophagia</taxon>
        <taxon>Cytophagales</taxon>
        <taxon>Hymenobacteraceae</taxon>
        <taxon>Pontibacter</taxon>
    </lineage>
</organism>
<dbReference type="SUPFAM" id="SSF89946">
    <property type="entry name" value="Hypothetical protein VC0424"/>
    <property type="match status" value="1"/>
</dbReference>
<dbReference type="Proteomes" id="UP000266005">
    <property type="component" value="Unassembled WGS sequence"/>
</dbReference>
<evidence type="ECO:0000313" key="4">
    <source>
        <dbReference type="Proteomes" id="UP000266005"/>
    </source>
</evidence>
<protein>
    <submittedName>
        <fullName evidence="3">DUF695 domain-containing protein</fullName>
    </submittedName>
</protein>
<dbReference type="InterPro" id="IPR009671">
    <property type="entry name" value="RraB_dom"/>
</dbReference>
<feature type="domain" description="Regulator of ribonuclease activity B" evidence="2">
    <location>
        <begin position="160"/>
        <end position="260"/>
    </location>
</feature>
<comment type="caution">
    <text evidence="3">The sequence shown here is derived from an EMBL/GenBank/DDBJ whole genome shotgun (WGS) entry which is preliminary data.</text>
</comment>
<name>A0A399S2W0_9BACT</name>
<dbReference type="Pfam" id="PF06877">
    <property type="entry name" value="RraB"/>
    <property type="match status" value="1"/>
</dbReference>
<keyword evidence="4" id="KW-1185">Reference proteome</keyword>
<evidence type="ECO:0000259" key="1">
    <source>
        <dbReference type="Pfam" id="PF05117"/>
    </source>
</evidence>
<dbReference type="InterPro" id="IPR036701">
    <property type="entry name" value="RraB-like_sf"/>
</dbReference>